<reference evidence="1 2" key="1">
    <citation type="journal article" date="2020" name="Cell">
        <title>Large-Scale Comparative Analyses of Tick Genomes Elucidate Their Genetic Diversity and Vector Capacities.</title>
        <authorList>
            <consortium name="Tick Genome and Microbiome Consortium (TIGMIC)"/>
            <person name="Jia N."/>
            <person name="Wang J."/>
            <person name="Shi W."/>
            <person name="Du L."/>
            <person name="Sun Y."/>
            <person name="Zhan W."/>
            <person name="Jiang J.F."/>
            <person name="Wang Q."/>
            <person name="Zhang B."/>
            <person name="Ji P."/>
            <person name="Bell-Sakyi L."/>
            <person name="Cui X.M."/>
            <person name="Yuan T.T."/>
            <person name="Jiang B.G."/>
            <person name="Yang W.F."/>
            <person name="Lam T.T."/>
            <person name="Chang Q.C."/>
            <person name="Ding S.J."/>
            <person name="Wang X.J."/>
            <person name="Zhu J.G."/>
            <person name="Ruan X.D."/>
            <person name="Zhao L."/>
            <person name="Wei J.T."/>
            <person name="Ye R.Z."/>
            <person name="Que T.C."/>
            <person name="Du C.H."/>
            <person name="Zhou Y.H."/>
            <person name="Cheng J.X."/>
            <person name="Dai P.F."/>
            <person name="Guo W.B."/>
            <person name="Han X.H."/>
            <person name="Huang E.J."/>
            <person name="Li L.F."/>
            <person name="Wei W."/>
            <person name="Gao Y.C."/>
            <person name="Liu J.Z."/>
            <person name="Shao H.Z."/>
            <person name="Wang X."/>
            <person name="Wang C.C."/>
            <person name="Yang T.C."/>
            <person name="Huo Q.B."/>
            <person name="Li W."/>
            <person name="Chen H.Y."/>
            <person name="Chen S.E."/>
            <person name="Zhou L.G."/>
            <person name="Ni X.B."/>
            <person name="Tian J.H."/>
            <person name="Sheng Y."/>
            <person name="Liu T."/>
            <person name="Pan Y.S."/>
            <person name="Xia L.Y."/>
            <person name="Li J."/>
            <person name="Zhao F."/>
            <person name="Cao W.C."/>
        </authorList>
    </citation>
    <scope>NUCLEOTIDE SEQUENCE [LARGE SCALE GENOMIC DNA]</scope>
    <source>
        <strain evidence="1">HaeL-2018</strain>
    </source>
</reference>
<organism evidence="1 2">
    <name type="scientific">Haemaphysalis longicornis</name>
    <name type="common">Bush tick</name>
    <dbReference type="NCBI Taxonomy" id="44386"/>
    <lineage>
        <taxon>Eukaryota</taxon>
        <taxon>Metazoa</taxon>
        <taxon>Ecdysozoa</taxon>
        <taxon>Arthropoda</taxon>
        <taxon>Chelicerata</taxon>
        <taxon>Arachnida</taxon>
        <taxon>Acari</taxon>
        <taxon>Parasitiformes</taxon>
        <taxon>Ixodida</taxon>
        <taxon>Ixodoidea</taxon>
        <taxon>Ixodidae</taxon>
        <taxon>Haemaphysalinae</taxon>
        <taxon>Haemaphysalis</taxon>
    </lineage>
</organism>
<dbReference type="OMA" id="HEGAMCS"/>
<gene>
    <name evidence="1" type="ORF">HPB48_005270</name>
</gene>
<dbReference type="Pfam" id="PF11901">
    <property type="entry name" value="DM9"/>
    <property type="match status" value="1"/>
</dbReference>
<evidence type="ECO:0000313" key="1">
    <source>
        <dbReference type="EMBL" id="KAH9362771.1"/>
    </source>
</evidence>
<dbReference type="AlphaFoldDB" id="A0A9J6FIJ7"/>
<dbReference type="OrthoDB" id="2142040at2759"/>
<dbReference type="PANTHER" id="PTHR31649:SF1">
    <property type="entry name" value="FARNESOIC ACID O-METHYL TRANSFERASE DOMAIN-CONTAINING PROTEIN"/>
    <property type="match status" value="1"/>
</dbReference>
<dbReference type="Proteomes" id="UP000821853">
    <property type="component" value="Chromosome 1"/>
</dbReference>
<keyword evidence="2" id="KW-1185">Reference proteome</keyword>
<dbReference type="InterPro" id="IPR006616">
    <property type="entry name" value="DM9_repeat"/>
</dbReference>
<dbReference type="VEuPathDB" id="VectorBase:HLOH_045476"/>
<dbReference type="PANTHER" id="PTHR31649">
    <property type="entry name" value="AGAP009604-PA"/>
    <property type="match status" value="1"/>
</dbReference>
<comment type="caution">
    <text evidence="1">The sequence shown here is derived from an EMBL/GenBank/DDBJ whole genome shotgun (WGS) entry which is preliminary data.</text>
</comment>
<name>A0A9J6FIJ7_HAELO</name>
<protein>
    <submittedName>
        <fullName evidence="1">Uncharacterized protein</fullName>
    </submittedName>
</protein>
<proteinExistence type="predicted"/>
<sequence>MNGSQCTLCSACVFSWLAGYRWVRGRWGEVPANAVAGGEDKGETLYVGRAVHQDNLLPGKVHPSNRRCYVSYRNVEESYGEYEVLVCEGAKLAWQPCLDNAIPATAIPGGKTSYGETLYIGRAFHAGTLTCGKVHPSQKCLYIPYRGEEHWYSTYEILICRTDEGCT</sequence>
<dbReference type="SMART" id="SM00696">
    <property type="entry name" value="DM9"/>
    <property type="match status" value="2"/>
</dbReference>
<evidence type="ECO:0000313" key="2">
    <source>
        <dbReference type="Proteomes" id="UP000821853"/>
    </source>
</evidence>
<dbReference type="EMBL" id="JABSTR010000001">
    <property type="protein sequence ID" value="KAH9362771.1"/>
    <property type="molecule type" value="Genomic_DNA"/>
</dbReference>
<accession>A0A9J6FIJ7</accession>